<accession>A0A1N7AGC8</accession>
<dbReference type="EMBL" id="FTMC01000021">
    <property type="protein sequence ID" value="SIR38106.1"/>
    <property type="molecule type" value="Genomic_DNA"/>
</dbReference>
<protein>
    <recommendedName>
        <fullName evidence="3">Integrase</fullName>
    </recommendedName>
</protein>
<sequence length="99" mass="11937">MNDMNLFLRDVLTGAKASRQRHLRQAALLQQAIDQHWGLANPHRWQAKHLRWFLEEHSVTLSPASRYRYWLTIVLIARRRHRLHEWQPHLHGPWQRPAG</sequence>
<reference evidence="1 2" key="1">
    <citation type="submission" date="2017-01" db="EMBL/GenBank/DDBJ databases">
        <authorList>
            <person name="Mah S.A."/>
            <person name="Swanson W.J."/>
            <person name="Moy G.W."/>
            <person name="Vacquier V.D."/>
        </authorList>
    </citation>
    <scope>NUCLEOTIDE SEQUENCE [LARGE SCALE GENOMIC DNA]</scope>
    <source>
        <strain evidence="1 2">ATCC 29606</strain>
    </source>
</reference>
<evidence type="ECO:0008006" key="3">
    <source>
        <dbReference type="Google" id="ProtNLM"/>
    </source>
</evidence>
<evidence type="ECO:0000313" key="2">
    <source>
        <dbReference type="Proteomes" id="UP000186079"/>
    </source>
</evidence>
<evidence type="ECO:0000313" key="1">
    <source>
        <dbReference type="EMBL" id="SIR38106.1"/>
    </source>
</evidence>
<dbReference type="AlphaFoldDB" id="A0A1N7AGC8"/>
<dbReference type="Proteomes" id="UP000186079">
    <property type="component" value="Unassembled WGS sequence"/>
</dbReference>
<gene>
    <name evidence="1" type="ORF">SAMN05421672_12148</name>
</gene>
<proteinExistence type="predicted"/>
<organism evidence="1 2">
    <name type="scientific">Pseudomonas flexibilis</name>
    <dbReference type="NCBI Taxonomy" id="706570"/>
    <lineage>
        <taxon>Bacteria</taxon>
        <taxon>Pseudomonadati</taxon>
        <taxon>Pseudomonadota</taxon>
        <taxon>Gammaproteobacteria</taxon>
        <taxon>Pseudomonadales</taxon>
        <taxon>Pseudomonadaceae</taxon>
        <taxon>Pseudomonas</taxon>
    </lineage>
</organism>
<name>A0A1N7AGC8_9PSED</name>